<evidence type="ECO:0000313" key="3">
    <source>
        <dbReference type="Proteomes" id="UP000028981"/>
    </source>
</evidence>
<dbReference type="Pfam" id="PF06568">
    <property type="entry name" value="YjiS-like"/>
    <property type="match status" value="1"/>
</dbReference>
<evidence type="ECO:0000313" key="2">
    <source>
        <dbReference type="EMBL" id="KFL28167.1"/>
    </source>
</evidence>
<organism evidence="2 3">
    <name type="scientific">Devosia riboflavina</name>
    <dbReference type="NCBI Taxonomy" id="46914"/>
    <lineage>
        <taxon>Bacteria</taxon>
        <taxon>Pseudomonadati</taxon>
        <taxon>Pseudomonadota</taxon>
        <taxon>Alphaproteobacteria</taxon>
        <taxon>Hyphomicrobiales</taxon>
        <taxon>Devosiaceae</taxon>
        <taxon>Devosia</taxon>
    </lineage>
</organism>
<dbReference type="OrthoDB" id="7951056at2"/>
<comment type="caution">
    <text evidence="2">The sequence shown here is derived from an EMBL/GenBank/DDBJ whole genome shotgun (WGS) entry which is preliminary data.</text>
</comment>
<gene>
    <name evidence="2" type="ORF">JP75_24915</name>
</gene>
<name>A0A087LU64_9HYPH</name>
<dbReference type="AlphaFoldDB" id="A0A087LU64"/>
<dbReference type="InterPro" id="IPR009506">
    <property type="entry name" value="YjiS-like"/>
</dbReference>
<dbReference type="STRING" id="46914.JP75_24915"/>
<keyword evidence="3" id="KW-1185">Reference proteome</keyword>
<dbReference type="EMBL" id="JQGC01000037">
    <property type="protein sequence ID" value="KFL28167.1"/>
    <property type="molecule type" value="Genomic_DNA"/>
</dbReference>
<evidence type="ECO:0000259" key="1">
    <source>
        <dbReference type="Pfam" id="PF06568"/>
    </source>
</evidence>
<sequence length="87" mass="9506">MALSLPGERSVAAATPTTPLRAFFAFVAKVNADRQRRTVLKSLLELDSDRLRDLGLSHADIHDAMTAQSSRASTMVLNTARARQALR</sequence>
<feature type="domain" description="YjiS-like" evidence="1">
    <location>
        <begin position="27"/>
        <end position="62"/>
    </location>
</feature>
<protein>
    <recommendedName>
        <fullName evidence="1">YjiS-like domain-containing protein</fullName>
    </recommendedName>
</protein>
<accession>A0A087LU64</accession>
<reference evidence="2 3" key="1">
    <citation type="submission" date="2014-08" db="EMBL/GenBank/DDBJ databases">
        <authorList>
            <person name="Hassan Y.I."/>
            <person name="Lepp D."/>
            <person name="Zhou T."/>
        </authorList>
    </citation>
    <scope>NUCLEOTIDE SEQUENCE [LARGE SCALE GENOMIC DNA]</scope>
    <source>
        <strain evidence="2 3">IFO13584</strain>
    </source>
</reference>
<proteinExistence type="predicted"/>
<dbReference type="RefSeq" id="WP_035087633.1">
    <property type="nucleotide sequence ID" value="NZ_JQGC01000037.1"/>
</dbReference>
<dbReference type="Proteomes" id="UP000028981">
    <property type="component" value="Unassembled WGS sequence"/>
</dbReference>